<gene>
    <name evidence="1" type="ORF">HNR73_005286</name>
</gene>
<dbReference type="InterPro" id="IPR013321">
    <property type="entry name" value="Arc_rbn_hlx_hlx"/>
</dbReference>
<dbReference type="SUPFAM" id="SSF47598">
    <property type="entry name" value="Ribbon-helix-helix"/>
    <property type="match status" value="1"/>
</dbReference>
<dbReference type="GO" id="GO:0006355">
    <property type="term" value="P:regulation of DNA-templated transcription"/>
    <property type="evidence" value="ECO:0007669"/>
    <property type="project" value="InterPro"/>
</dbReference>
<dbReference type="EMBL" id="JACHGT010000012">
    <property type="protein sequence ID" value="MBB6037410.1"/>
    <property type="molecule type" value="Genomic_DNA"/>
</dbReference>
<dbReference type="Proteomes" id="UP000548476">
    <property type="component" value="Unassembled WGS sequence"/>
</dbReference>
<comment type="caution">
    <text evidence="1">The sequence shown here is derived from an EMBL/GenBank/DDBJ whole genome shotgun (WGS) entry which is preliminary data.</text>
</comment>
<accession>A0A841FZQ4</accession>
<evidence type="ECO:0000313" key="2">
    <source>
        <dbReference type="Proteomes" id="UP000548476"/>
    </source>
</evidence>
<protein>
    <submittedName>
        <fullName evidence="1">Putative transcriptional regulator</fullName>
    </submittedName>
</protein>
<keyword evidence="2" id="KW-1185">Reference proteome</keyword>
<organism evidence="1 2">
    <name type="scientific">Phytomonospora endophytica</name>
    <dbReference type="NCBI Taxonomy" id="714109"/>
    <lineage>
        <taxon>Bacteria</taxon>
        <taxon>Bacillati</taxon>
        <taxon>Actinomycetota</taxon>
        <taxon>Actinomycetes</taxon>
        <taxon>Micromonosporales</taxon>
        <taxon>Micromonosporaceae</taxon>
        <taxon>Phytomonospora</taxon>
    </lineage>
</organism>
<evidence type="ECO:0000313" key="1">
    <source>
        <dbReference type="EMBL" id="MBB6037410.1"/>
    </source>
</evidence>
<dbReference type="AlphaFoldDB" id="A0A841FZQ4"/>
<dbReference type="InterPro" id="IPR010985">
    <property type="entry name" value="Ribbon_hlx_hlx"/>
</dbReference>
<dbReference type="RefSeq" id="WP_184790229.1">
    <property type="nucleotide sequence ID" value="NZ_BONT01000081.1"/>
</dbReference>
<name>A0A841FZQ4_9ACTN</name>
<proteinExistence type="predicted"/>
<reference evidence="1 2" key="1">
    <citation type="submission" date="2020-08" db="EMBL/GenBank/DDBJ databases">
        <title>Genomic Encyclopedia of Type Strains, Phase IV (KMG-IV): sequencing the most valuable type-strain genomes for metagenomic binning, comparative biology and taxonomic classification.</title>
        <authorList>
            <person name="Goeker M."/>
        </authorList>
    </citation>
    <scope>NUCLEOTIDE SEQUENCE [LARGE SCALE GENOMIC DNA]</scope>
    <source>
        <strain evidence="1 2">YIM 65646</strain>
    </source>
</reference>
<dbReference type="Gene3D" id="1.10.1220.10">
    <property type="entry name" value="Met repressor-like"/>
    <property type="match status" value="1"/>
</dbReference>
<sequence length="66" mass="7394">MNLRLPEDIDARAKALAEREHRSLHSLVVNAVDEYIRRHGVDRAVEDIARAGAARYADALDRLGKS</sequence>